<reference evidence="2" key="3">
    <citation type="submission" date="2016-07" db="EMBL/GenBank/DDBJ databases">
        <title>Evolution of pathogenesis and genome organization in the Tremellales.</title>
        <authorList>
            <person name="Cuomo C."/>
            <person name="Litvintseva A."/>
            <person name="Heitman J."/>
            <person name="Chen Y."/>
            <person name="Sun S."/>
            <person name="Springer D."/>
            <person name="Dromer F."/>
            <person name="Young S."/>
            <person name="Zeng Q."/>
            <person name="Chapman S."/>
            <person name="Gujja S."/>
            <person name="Saif S."/>
            <person name="Birren B."/>
        </authorList>
    </citation>
    <scope>NUCLEOTIDE SEQUENCE</scope>
    <source>
        <strain evidence="2">CBS 10737</strain>
    </source>
</reference>
<feature type="compositionally biased region" description="Basic and acidic residues" evidence="1">
    <location>
        <begin position="780"/>
        <end position="799"/>
    </location>
</feature>
<feature type="compositionally biased region" description="Polar residues" evidence="1">
    <location>
        <begin position="805"/>
        <end position="818"/>
    </location>
</feature>
<dbReference type="EMBL" id="KV700115">
    <property type="protein sequence ID" value="OCF51511.1"/>
    <property type="molecule type" value="Genomic_DNA"/>
</dbReference>
<proteinExistence type="predicted"/>
<dbReference type="Proteomes" id="UP000094020">
    <property type="component" value="Chromosome 6"/>
</dbReference>
<reference evidence="3" key="4">
    <citation type="submission" date="2024-02" db="EMBL/GenBank/DDBJ databases">
        <title>Comparative genomics of Cryptococcus and Kwoniella reveals pathogenesis evolution and contrasting modes of karyotype evolution via chromosome fusion or intercentromeric recombination.</title>
        <authorList>
            <person name="Coelho M.A."/>
            <person name="David-Palma M."/>
            <person name="Shea T."/>
            <person name="Bowers K."/>
            <person name="McGinley-Smith S."/>
            <person name="Mohammad A.W."/>
            <person name="Gnirke A."/>
            <person name="Yurkov A.M."/>
            <person name="Nowrousian M."/>
            <person name="Sun S."/>
            <person name="Cuomo C.A."/>
            <person name="Heitman J."/>
        </authorList>
    </citation>
    <scope>NUCLEOTIDE SEQUENCE</scope>
    <source>
        <strain evidence="3">CBS 10737</strain>
    </source>
</reference>
<evidence type="ECO:0000256" key="1">
    <source>
        <dbReference type="SAM" id="MobiDB-lite"/>
    </source>
</evidence>
<dbReference type="Gene3D" id="1.10.287.370">
    <property type="match status" value="1"/>
</dbReference>
<gene>
    <name evidence="2" type="ORF">I206_02225</name>
    <name evidence="3" type="ORF">I206_104687</name>
</gene>
<feature type="region of interest" description="Disordered" evidence="1">
    <location>
        <begin position="730"/>
        <end position="818"/>
    </location>
</feature>
<feature type="region of interest" description="Disordered" evidence="1">
    <location>
        <begin position="870"/>
        <end position="889"/>
    </location>
</feature>
<dbReference type="GeneID" id="30170594"/>
<dbReference type="EMBL" id="CP144524">
    <property type="protein sequence ID" value="WWC70736.1"/>
    <property type="molecule type" value="Genomic_DNA"/>
</dbReference>
<feature type="region of interest" description="Disordered" evidence="1">
    <location>
        <begin position="430"/>
        <end position="640"/>
    </location>
</feature>
<feature type="compositionally biased region" description="Low complexity" evidence="1">
    <location>
        <begin position="469"/>
        <end position="482"/>
    </location>
</feature>
<feature type="compositionally biased region" description="Polar residues" evidence="1">
    <location>
        <begin position="483"/>
        <end position="497"/>
    </location>
</feature>
<dbReference type="RefSeq" id="XP_019012730.1">
    <property type="nucleotide sequence ID" value="XM_019153990.1"/>
</dbReference>
<accession>A0A1B9I7V2</accession>
<sequence length="889" mass="99339">MSEFPLNLPIKPDSSTIESHIKALDLLSLQLKIQYLDFDIYNNNDIKIPLGTKASLKGKLLLNNKNKLKVNINKEWFIEMNLEETLNYIERRKKRLLEEHCLILEGNSNLEIIKKLNQIDFFQKESSSSSSTKEEIIGFHPILNNNNNSSNNDTIRIGDEKNQNELSSLINNNSINENESKDQMINIDKNIKGIEKIQSNDNEIPNLPNQPKSPHASLVDLLDDEKSNYNKRKTDNSSGDDTTLNEEGLPIHEIRETLSGETIGPPPPPSQSEIGFSSLSAEEEDDYFSVEAVARRAALRRKLFNEDTSSDEEFENETSTSKMKLEPIKVKGGIIRSKPSQSASASTNPTVQPEGLLSSDQIISSSKQERRSPSSSQNRPAKSILKPPHSPTRKKSVTFDPSLPSPPASPAIGQNSISSLNKFGFPLPLAESDDLTNEFTPNPVPVIIPTPQNKSKDEGFAGFKRGFLTSSSTRQSTSTELTVQNSSSDKNPINASALTPKKKSLFSQRLKQPEIDASAPNAHNISSSSKNTIPNLPKVSESKGTNTIKSGVIEKSPQTAVQSVVKERSGTTSIPIDGLKIIERITKSAQQKSSDTLASTSNALDSHEDFENGDNDDYDDDDDNDEDYSDYSTGEEDEYDLDEALLAREIALEYHKKQAYKSLNQNLQEEEEEQINMGNILLGLPSVSTDEQEQEGFKNTGIPMIINPKPNDLKRFIRIGKLENGNLVLAPGEENLDSDDDDDDDDDSNNNDKEERKKNRNKIKKQLMGLEISSNFDSPSKYEKNKLNEKLKRKEKQDEEWLNSLPPSLSTNQSESQSNFHFKMNEEEDIKDEIKNNDKKIIPIIPLVPESPPSIITNLLPSSSKFDITKQEKPKKISKFKAARMANNQ</sequence>
<feature type="compositionally biased region" description="Polar residues" evidence="1">
    <location>
        <begin position="521"/>
        <end position="534"/>
    </location>
</feature>
<evidence type="ECO:0000313" key="3">
    <source>
        <dbReference type="EMBL" id="WWC70736.1"/>
    </source>
</evidence>
<reference evidence="2" key="1">
    <citation type="submission" date="2013-07" db="EMBL/GenBank/DDBJ databases">
        <title>The Genome Sequence of Cryptococcus pinus CBS10737.</title>
        <authorList>
            <consortium name="The Broad Institute Genome Sequencing Platform"/>
            <person name="Cuomo C."/>
            <person name="Litvintseva A."/>
            <person name="Chen Y."/>
            <person name="Heitman J."/>
            <person name="Sun S."/>
            <person name="Springer D."/>
            <person name="Dromer F."/>
            <person name="Young S.K."/>
            <person name="Zeng Q."/>
            <person name="Gargeya S."/>
            <person name="Fitzgerald M."/>
            <person name="Abouelleil A."/>
            <person name="Alvarado L."/>
            <person name="Berlin A.M."/>
            <person name="Chapman S.B."/>
            <person name="Dewar J."/>
            <person name="Goldberg J."/>
            <person name="Griggs A."/>
            <person name="Gujja S."/>
            <person name="Hansen M."/>
            <person name="Howarth C."/>
            <person name="Imamovic A."/>
            <person name="Larimer J."/>
            <person name="McCowan C."/>
            <person name="Murphy C."/>
            <person name="Pearson M."/>
            <person name="Priest M."/>
            <person name="Roberts A."/>
            <person name="Saif S."/>
            <person name="Shea T."/>
            <person name="Sykes S."/>
            <person name="Wortman J."/>
            <person name="Nusbaum C."/>
            <person name="Birren B."/>
        </authorList>
    </citation>
    <scope>NUCLEOTIDE SEQUENCE [LARGE SCALE GENOMIC DNA]</scope>
    <source>
        <strain evidence="2">CBS 10737</strain>
    </source>
</reference>
<feature type="region of interest" description="Disordered" evidence="1">
    <location>
        <begin position="302"/>
        <end position="417"/>
    </location>
</feature>
<feature type="compositionally biased region" description="Acidic residues" evidence="1">
    <location>
        <begin position="734"/>
        <end position="749"/>
    </location>
</feature>
<evidence type="ECO:0008006" key="5">
    <source>
        <dbReference type="Google" id="ProtNLM"/>
    </source>
</evidence>
<feature type="compositionally biased region" description="Acidic residues" evidence="1">
    <location>
        <begin position="611"/>
        <end position="640"/>
    </location>
</feature>
<keyword evidence="4" id="KW-1185">Reference proteome</keyword>
<dbReference type="OrthoDB" id="21413at2759"/>
<dbReference type="PANTHER" id="PTHR42264">
    <property type="entry name" value="EPHRIN_REC_LIKE DOMAIN-CONTAINING PROTEIN"/>
    <property type="match status" value="1"/>
</dbReference>
<evidence type="ECO:0000313" key="4">
    <source>
        <dbReference type="Proteomes" id="UP000094020"/>
    </source>
</evidence>
<feature type="compositionally biased region" description="Polar residues" evidence="1">
    <location>
        <begin position="587"/>
        <end position="604"/>
    </location>
</feature>
<organism evidence="2">
    <name type="scientific">Kwoniella pini CBS 10737</name>
    <dbReference type="NCBI Taxonomy" id="1296096"/>
    <lineage>
        <taxon>Eukaryota</taxon>
        <taxon>Fungi</taxon>
        <taxon>Dikarya</taxon>
        <taxon>Basidiomycota</taxon>
        <taxon>Agaricomycotina</taxon>
        <taxon>Tremellomycetes</taxon>
        <taxon>Tremellales</taxon>
        <taxon>Cryptococcaceae</taxon>
        <taxon>Kwoniella</taxon>
    </lineage>
</organism>
<dbReference type="AlphaFoldDB" id="A0A1B9I7V2"/>
<dbReference type="InterPro" id="IPR009053">
    <property type="entry name" value="Prefoldin"/>
</dbReference>
<evidence type="ECO:0000313" key="2">
    <source>
        <dbReference type="EMBL" id="OCF51511.1"/>
    </source>
</evidence>
<name>A0A1B9I7V2_9TREE</name>
<feature type="compositionally biased region" description="Polar residues" evidence="1">
    <location>
        <begin position="338"/>
        <end position="351"/>
    </location>
</feature>
<dbReference type="KEGG" id="kpin:30170594"/>
<dbReference type="STRING" id="1296096.A0A1B9I7V2"/>
<feature type="region of interest" description="Disordered" evidence="1">
    <location>
        <begin position="228"/>
        <end position="249"/>
    </location>
</feature>
<protein>
    <recommendedName>
        <fullName evidence="5">DUF3835 domain-containing protein</fullName>
    </recommendedName>
</protein>
<reference evidence="3" key="2">
    <citation type="submission" date="2013-07" db="EMBL/GenBank/DDBJ databases">
        <authorList>
            <consortium name="The Broad Institute Genome Sequencing Platform"/>
            <person name="Cuomo C."/>
            <person name="Litvintseva A."/>
            <person name="Chen Y."/>
            <person name="Heitman J."/>
            <person name="Sun S."/>
            <person name="Springer D."/>
            <person name="Dromer F."/>
            <person name="Young S.K."/>
            <person name="Zeng Q."/>
            <person name="Gargeya S."/>
            <person name="Fitzgerald M."/>
            <person name="Abouelleil A."/>
            <person name="Alvarado L."/>
            <person name="Berlin A.M."/>
            <person name="Chapman S.B."/>
            <person name="Dewar J."/>
            <person name="Goldberg J."/>
            <person name="Griggs A."/>
            <person name="Gujja S."/>
            <person name="Hansen M."/>
            <person name="Howarth C."/>
            <person name="Imamovic A."/>
            <person name="Larimer J."/>
            <person name="McCowan C."/>
            <person name="Murphy C."/>
            <person name="Pearson M."/>
            <person name="Priest M."/>
            <person name="Roberts A."/>
            <person name="Saif S."/>
            <person name="Shea T."/>
            <person name="Sykes S."/>
            <person name="Wortman J."/>
            <person name="Nusbaum C."/>
            <person name="Birren B."/>
        </authorList>
    </citation>
    <scope>NUCLEOTIDE SEQUENCE</scope>
    <source>
        <strain evidence="3">CBS 10737</strain>
    </source>
</reference>